<dbReference type="Gene3D" id="1.20.1250.20">
    <property type="entry name" value="MFS general substrate transporter like domains"/>
    <property type="match status" value="1"/>
</dbReference>
<dbReference type="PRINTS" id="PR00171">
    <property type="entry name" value="SUGRTRNSPORT"/>
</dbReference>
<feature type="transmembrane region" description="Helical" evidence="9">
    <location>
        <begin position="92"/>
        <end position="111"/>
    </location>
</feature>
<evidence type="ECO:0000256" key="4">
    <source>
        <dbReference type="ARBA" id="ARBA00022692"/>
    </source>
</evidence>
<keyword evidence="3 7" id="KW-0813">Transport</keyword>
<feature type="region of interest" description="Disordered" evidence="8">
    <location>
        <begin position="511"/>
        <end position="530"/>
    </location>
</feature>
<dbReference type="EMBL" id="JAJTJA010000003">
    <property type="protein sequence ID" value="KAH8702278.1"/>
    <property type="molecule type" value="Genomic_DNA"/>
</dbReference>
<keyword evidence="4 9" id="KW-0812">Transmembrane</keyword>
<protein>
    <submittedName>
        <fullName evidence="11">General substrate transporter</fullName>
    </submittedName>
</protein>
<evidence type="ECO:0000256" key="6">
    <source>
        <dbReference type="ARBA" id="ARBA00023136"/>
    </source>
</evidence>
<keyword evidence="5 9" id="KW-1133">Transmembrane helix</keyword>
<evidence type="ECO:0000256" key="5">
    <source>
        <dbReference type="ARBA" id="ARBA00022989"/>
    </source>
</evidence>
<feature type="transmembrane region" description="Helical" evidence="9">
    <location>
        <begin position="117"/>
        <end position="138"/>
    </location>
</feature>
<dbReference type="Proteomes" id="UP001201262">
    <property type="component" value="Unassembled WGS sequence"/>
</dbReference>
<dbReference type="FunFam" id="1.20.1250.20:FF:000134">
    <property type="entry name" value="MFS sugar transporter protein"/>
    <property type="match status" value="1"/>
</dbReference>
<evidence type="ECO:0000256" key="9">
    <source>
        <dbReference type="SAM" id="Phobius"/>
    </source>
</evidence>
<feature type="transmembrane region" description="Helical" evidence="9">
    <location>
        <begin position="371"/>
        <end position="397"/>
    </location>
</feature>
<dbReference type="NCBIfam" id="TIGR00879">
    <property type="entry name" value="SP"/>
    <property type="match status" value="1"/>
</dbReference>
<dbReference type="InterPro" id="IPR005829">
    <property type="entry name" value="Sugar_transporter_CS"/>
</dbReference>
<reference evidence="11" key="1">
    <citation type="submission" date="2021-12" db="EMBL/GenBank/DDBJ databases">
        <title>Convergent genome expansion in fungi linked to evolution of root-endophyte symbiosis.</title>
        <authorList>
            <consortium name="DOE Joint Genome Institute"/>
            <person name="Ke Y.-H."/>
            <person name="Bonito G."/>
            <person name="Liao H.-L."/>
            <person name="Looney B."/>
            <person name="Rojas-Flechas A."/>
            <person name="Nash J."/>
            <person name="Hameed K."/>
            <person name="Schadt C."/>
            <person name="Martin F."/>
            <person name="Crous P.W."/>
            <person name="Miettinen O."/>
            <person name="Magnuson J.K."/>
            <person name="Labbe J."/>
            <person name="Jacobson D."/>
            <person name="Doktycz M.J."/>
            <person name="Veneault-Fourrey C."/>
            <person name="Kuo A."/>
            <person name="Mondo S."/>
            <person name="Calhoun S."/>
            <person name="Riley R."/>
            <person name="Ohm R."/>
            <person name="LaButti K."/>
            <person name="Andreopoulos B."/>
            <person name="Pangilinan J."/>
            <person name="Nolan M."/>
            <person name="Tritt A."/>
            <person name="Clum A."/>
            <person name="Lipzen A."/>
            <person name="Daum C."/>
            <person name="Barry K."/>
            <person name="Grigoriev I.V."/>
            <person name="Vilgalys R."/>
        </authorList>
    </citation>
    <scope>NUCLEOTIDE SEQUENCE</scope>
    <source>
        <strain evidence="11">PMI_201</strain>
    </source>
</reference>
<dbReference type="InterPro" id="IPR036259">
    <property type="entry name" value="MFS_trans_sf"/>
</dbReference>
<name>A0AAD4Q3X8_9EURO</name>
<feature type="transmembrane region" description="Helical" evidence="9">
    <location>
        <begin position="339"/>
        <end position="359"/>
    </location>
</feature>
<evidence type="ECO:0000256" key="2">
    <source>
        <dbReference type="ARBA" id="ARBA00010992"/>
    </source>
</evidence>
<evidence type="ECO:0000256" key="1">
    <source>
        <dbReference type="ARBA" id="ARBA00004141"/>
    </source>
</evidence>
<feature type="domain" description="Major facilitator superfamily (MFS) profile" evidence="10">
    <location>
        <begin position="16"/>
        <end position="462"/>
    </location>
</feature>
<evidence type="ECO:0000313" key="12">
    <source>
        <dbReference type="Proteomes" id="UP001201262"/>
    </source>
</evidence>
<dbReference type="PANTHER" id="PTHR48022">
    <property type="entry name" value="PLASTIDIC GLUCOSE TRANSPORTER 4"/>
    <property type="match status" value="1"/>
</dbReference>
<sequence length="530" mass="58409">MTSIKRLPFRWKNFFICFAISLGALAYGYLAAIVSTTLGKPAFLEYMGLGDEKGVFPNKENLVGAITSIFQGGAIVGCLCSCYITDTYGRKAGMIYCSVLSILGAAGLTGSPSIAPFLVFRFFAGAGSWGYVAVVPVFCSELAPPAARGFFVGMTGVMLGLGYAVANYFGLAFYYESDPLISWRAPLGIQLIFPAIILLLLLFIPESPRFYLMRGKTDQAWSVIKSIHQDPNDPDDEYARREFYQMSQQATFDRTVNSSWLQMFKRPSYRKRTLFVICLMLLSQSTAELVVNQYEPTFYSKLGFGTLDRLILQSGRNSLAFVGNLGGSFIMDRFGRRKLLLTGLAGCIVCLCIEAAMVAEYAEAGTNKAGLGVGVAALFAFLLFFSMGMDAATWVIISEIFPNFIRAKGIALAVASKSAINILYLQFTPQGFSNLGWKYFLIYICISSVGYVWLYWATPETKGIPLEEIAAIYGDKDDIMVYQHQINVDHNTHKLVVEDEGGATVEMVDQGAETQKSSTAHKEVIDREEV</sequence>
<evidence type="ECO:0000256" key="3">
    <source>
        <dbReference type="ARBA" id="ARBA00022448"/>
    </source>
</evidence>
<dbReference type="GeneID" id="70250273"/>
<dbReference type="PROSITE" id="PS00216">
    <property type="entry name" value="SUGAR_TRANSPORT_1"/>
    <property type="match status" value="1"/>
</dbReference>
<dbReference type="GO" id="GO:0016020">
    <property type="term" value="C:membrane"/>
    <property type="evidence" value="ECO:0007669"/>
    <property type="project" value="UniProtKB-SubCell"/>
</dbReference>
<comment type="similarity">
    <text evidence="2 7">Belongs to the major facilitator superfamily. Sugar transporter (TC 2.A.1.1) family.</text>
</comment>
<evidence type="ECO:0000259" key="10">
    <source>
        <dbReference type="PROSITE" id="PS50850"/>
    </source>
</evidence>
<dbReference type="AlphaFoldDB" id="A0AAD4Q3X8"/>
<feature type="compositionally biased region" description="Basic and acidic residues" evidence="8">
    <location>
        <begin position="520"/>
        <end position="530"/>
    </location>
</feature>
<evidence type="ECO:0000313" key="11">
    <source>
        <dbReference type="EMBL" id="KAH8702278.1"/>
    </source>
</evidence>
<dbReference type="InterPro" id="IPR050360">
    <property type="entry name" value="MFS_Sugar_Transporters"/>
</dbReference>
<gene>
    <name evidence="11" type="ORF">BGW36DRAFT_424559</name>
</gene>
<dbReference type="RefSeq" id="XP_046075654.1">
    <property type="nucleotide sequence ID" value="XM_046219986.1"/>
</dbReference>
<dbReference type="PROSITE" id="PS50850">
    <property type="entry name" value="MFS"/>
    <property type="match status" value="1"/>
</dbReference>
<accession>A0AAD4Q3X8</accession>
<evidence type="ECO:0000256" key="8">
    <source>
        <dbReference type="SAM" id="MobiDB-lite"/>
    </source>
</evidence>
<evidence type="ECO:0000256" key="7">
    <source>
        <dbReference type="RuleBase" id="RU003346"/>
    </source>
</evidence>
<dbReference type="Pfam" id="PF00083">
    <property type="entry name" value="Sugar_tr"/>
    <property type="match status" value="1"/>
</dbReference>
<dbReference type="SUPFAM" id="SSF103473">
    <property type="entry name" value="MFS general substrate transporter"/>
    <property type="match status" value="1"/>
</dbReference>
<comment type="subcellular location">
    <subcellularLocation>
        <location evidence="1">Membrane</location>
        <topology evidence="1">Multi-pass membrane protein</topology>
    </subcellularLocation>
</comment>
<proteinExistence type="inferred from homology"/>
<dbReference type="PANTHER" id="PTHR48022:SF11">
    <property type="entry name" value="MONOSACCHARIDE TRANSPORTER (HXT8), PUTATIVE (AFU_ORTHOLOGUE AFUA_2G08120)-RELATED"/>
    <property type="match status" value="1"/>
</dbReference>
<organism evidence="11 12">
    <name type="scientific">Talaromyces proteolyticus</name>
    <dbReference type="NCBI Taxonomy" id="1131652"/>
    <lineage>
        <taxon>Eukaryota</taxon>
        <taxon>Fungi</taxon>
        <taxon>Dikarya</taxon>
        <taxon>Ascomycota</taxon>
        <taxon>Pezizomycotina</taxon>
        <taxon>Eurotiomycetes</taxon>
        <taxon>Eurotiomycetidae</taxon>
        <taxon>Eurotiales</taxon>
        <taxon>Trichocomaceae</taxon>
        <taxon>Talaromyces</taxon>
        <taxon>Talaromyces sect. Bacilispori</taxon>
    </lineage>
</organism>
<feature type="transmembrane region" description="Helical" evidence="9">
    <location>
        <begin position="187"/>
        <end position="204"/>
    </location>
</feature>
<feature type="transmembrane region" description="Helical" evidence="9">
    <location>
        <begin position="439"/>
        <end position="456"/>
    </location>
</feature>
<feature type="transmembrane region" description="Helical" evidence="9">
    <location>
        <begin position="63"/>
        <end position="85"/>
    </location>
</feature>
<comment type="caution">
    <text evidence="11">The sequence shown here is derived from an EMBL/GenBank/DDBJ whole genome shotgun (WGS) entry which is preliminary data.</text>
</comment>
<feature type="transmembrane region" description="Helical" evidence="9">
    <location>
        <begin position="150"/>
        <end position="175"/>
    </location>
</feature>
<keyword evidence="12" id="KW-1185">Reference proteome</keyword>
<dbReference type="InterPro" id="IPR005828">
    <property type="entry name" value="MFS_sugar_transport-like"/>
</dbReference>
<dbReference type="InterPro" id="IPR003663">
    <property type="entry name" value="Sugar/inositol_transpt"/>
</dbReference>
<dbReference type="InterPro" id="IPR020846">
    <property type="entry name" value="MFS_dom"/>
</dbReference>
<dbReference type="GO" id="GO:0005351">
    <property type="term" value="F:carbohydrate:proton symporter activity"/>
    <property type="evidence" value="ECO:0007669"/>
    <property type="project" value="TreeGrafter"/>
</dbReference>
<keyword evidence="6 9" id="KW-0472">Membrane</keyword>